<dbReference type="Gene3D" id="3.30.9.10">
    <property type="entry name" value="D-Amino Acid Oxidase, subunit A, domain 2"/>
    <property type="match status" value="1"/>
</dbReference>
<organism evidence="2 3">
    <name type="scientific">Krasilnikoviella flava</name>
    <dbReference type="NCBI Taxonomy" id="526729"/>
    <lineage>
        <taxon>Bacteria</taxon>
        <taxon>Bacillati</taxon>
        <taxon>Actinomycetota</taxon>
        <taxon>Actinomycetes</taxon>
        <taxon>Micrococcales</taxon>
        <taxon>Promicromonosporaceae</taxon>
        <taxon>Krasilnikoviella</taxon>
    </lineage>
</organism>
<dbReference type="SUPFAM" id="SSF51905">
    <property type="entry name" value="FAD/NAD(P)-binding domain"/>
    <property type="match status" value="1"/>
</dbReference>
<sequence>MNKRILVVGASIAGLAVTHWLTRYGFDVTVVERAPAPRPGGNGVDVRGQAIEVVERMGLLGPVREAATDVEAMQFVDRAGRVTARISITEPGATEIMRGDLVALLRDQDGADYRFGHHVRGLRQDADGVAVEFERAPSERFALVVGADGMHSTVRRLACGPDERFVRFMGHYFAFADADATLGADRAVTMHNSPGKMAGLYRSGNHAQAKAYFIFRSAPLGHDHRDIEQHRRLLREAFADETGWRVPRLLEAALADTDLYFDALAQVRMGSWSNGRVVLVGDAAWCASPASGSGAELALVGAYRLAGELARAGGEHRTAFARYDAGQRSLVRSKQQIGPNVSLMVPRTTTGRSLRDALARLPILGPLGALERLLQGRARPLPTYAPADRELP</sequence>
<evidence type="ECO:0000259" key="1">
    <source>
        <dbReference type="Pfam" id="PF01494"/>
    </source>
</evidence>
<dbReference type="AlphaFoldDB" id="A0A1T5LYL3"/>
<evidence type="ECO:0000313" key="3">
    <source>
        <dbReference type="Proteomes" id="UP000189777"/>
    </source>
</evidence>
<dbReference type="InterPro" id="IPR036188">
    <property type="entry name" value="FAD/NAD-bd_sf"/>
</dbReference>
<dbReference type="GO" id="GO:0071949">
    <property type="term" value="F:FAD binding"/>
    <property type="evidence" value="ECO:0007669"/>
    <property type="project" value="InterPro"/>
</dbReference>
<dbReference type="PANTHER" id="PTHR46865">
    <property type="entry name" value="OXIDOREDUCTASE-RELATED"/>
    <property type="match status" value="1"/>
</dbReference>
<dbReference type="EMBL" id="FUZQ01000008">
    <property type="protein sequence ID" value="SKC81071.1"/>
    <property type="molecule type" value="Genomic_DNA"/>
</dbReference>
<dbReference type="RefSeq" id="WP_176168950.1">
    <property type="nucleotide sequence ID" value="NZ_FUZQ01000008.1"/>
</dbReference>
<dbReference type="PANTHER" id="PTHR46865:SF2">
    <property type="entry name" value="MONOOXYGENASE"/>
    <property type="match status" value="1"/>
</dbReference>
<dbReference type="Gene3D" id="3.50.50.60">
    <property type="entry name" value="FAD/NAD(P)-binding domain"/>
    <property type="match status" value="1"/>
</dbReference>
<proteinExistence type="predicted"/>
<name>A0A1T5LYL3_9MICO</name>
<keyword evidence="3" id="KW-1185">Reference proteome</keyword>
<reference evidence="2 3" key="1">
    <citation type="submission" date="2017-02" db="EMBL/GenBank/DDBJ databases">
        <authorList>
            <person name="Peterson S.W."/>
        </authorList>
    </citation>
    <scope>NUCLEOTIDE SEQUENCE [LARGE SCALE GENOMIC DNA]</scope>
    <source>
        <strain evidence="2 3">DSM 21481</strain>
    </source>
</reference>
<dbReference type="Pfam" id="PF01494">
    <property type="entry name" value="FAD_binding_3"/>
    <property type="match status" value="1"/>
</dbReference>
<dbReference type="STRING" id="526729.SAMN04324258_4153"/>
<accession>A0A1T5LYL3</accession>
<dbReference type="InterPro" id="IPR051704">
    <property type="entry name" value="FAD_aromatic-hydroxylase"/>
</dbReference>
<protein>
    <submittedName>
        <fullName evidence="2">2-polyprenyl-6-methoxyphenol hydroxylase</fullName>
    </submittedName>
</protein>
<gene>
    <name evidence="2" type="ORF">SAMN04324258_4153</name>
</gene>
<dbReference type="Proteomes" id="UP000189777">
    <property type="component" value="Unassembled WGS sequence"/>
</dbReference>
<dbReference type="InterPro" id="IPR002938">
    <property type="entry name" value="FAD-bd"/>
</dbReference>
<evidence type="ECO:0000313" key="2">
    <source>
        <dbReference type="EMBL" id="SKC81071.1"/>
    </source>
</evidence>
<dbReference type="PRINTS" id="PR00420">
    <property type="entry name" value="RNGMNOXGNASE"/>
</dbReference>
<feature type="domain" description="FAD-binding" evidence="1">
    <location>
        <begin position="5"/>
        <end position="312"/>
    </location>
</feature>